<keyword evidence="2" id="KW-1185">Reference proteome</keyword>
<gene>
    <name evidence="1" type="ORF">PanWU01x14_191130</name>
</gene>
<comment type="caution">
    <text evidence="1">The sequence shown here is derived from an EMBL/GenBank/DDBJ whole genome shotgun (WGS) entry which is preliminary data.</text>
</comment>
<organism evidence="1 2">
    <name type="scientific">Parasponia andersonii</name>
    <name type="common">Sponia andersonii</name>
    <dbReference type="NCBI Taxonomy" id="3476"/>
    <lineage>
        <taxon>Eukaryota</taxon>
        <taxon>Viridiplantae</taxon>
        <taxon>Streptophyta</taxon>
        <taxon>Embryophyta</taxon>
        <taxon>Tracheophyta</taxon>
        <taxon>Spermatophyta</taxon>
        <taxon>Magnoliopsida</taxon>
        <taxon>eudicotyledons</taxon>
        <taxon>Gunneridae</taxon>
        <taxon>Pentapetalae</taxon>
        <taxon>rosids</taxon>
        <taxon>fabids</taxon>
        <taxon>Rosales</taxon>
        <taxon>Cannabaceae</taxon>
        <taxon>Parasponia</taxon>
    </lineage>
</organism>
<dbReference type="AlphaFoldDB" id="A0A2P5C1X8"/>
<dbReference type="Proteomes" id="UP000237105">
    <property type="component" value="Unassembled WGS sequence"/>
</dbReference>
<proteinExistence type="predicted"/>
<evidence type="ECO:0000313" key="1">
    <source>
        <dbReference type="EMBL" id="PON55005.1"/>
    </source>
</evidence>
<dbReference type="OrthoDB" id="1579135at2759"/>
<name>A0A2P5C1X8_PARAD</name>
<accession>A0A2P5C1X8</accession>
<dbReference type="EMBL" id="JXTB01000187">
    <property type="protein sequence ID" value="PON55005.1"/>
    <property type="molecule type" value="Genomic_DNA"/>
</dbReference>
<protein>
    <submittedName>
        <fullName evidence="1">Uncharacterized protein</fullName>
    </submittedName>
</protein>
<evidence type="ECO:0000313" key="2">
    <source>
        <dbReference type="Proteomes" id="UP000237105"/>
    </source>
</evidence>
<sequence>MALLGVRNIYWLCSKIVPSKESLWFSPEEGSWKLNKDAAVDLKIGWCDLSIILIWDHEGRIIAFA</sequence>
<reference evidence="2" key="1">
    <citation type="submission" date="2016-06" db="EMBL/GenBank/DDBJ databases">
        <title>Parallel loss of symbiosis genes in relatives of nitrogen-fixing non-legume Parasponia.</title>
        <authorList>
            <person name="Van Velzen R."/>
            <person name="Holmer R."/>
            <person name="Bu F."/>
            <person name="Rutten L."/>
            <person name="Van Zeijl A."/>
            <person name="Liu W."/>
            <person name="Santuari L."/>
            <person name="Cao Q."/>
            <person name="Sharma T."/>
            <person name="Shen D."/>
            <person name="Roswanjaya Y."/>
            <person name="Wardhani T."/>
            <person name="Kalhor M.S."/>
            <person name="Jansen J."/>
            <person name="Van den Hoogen J."/>
            <person name="Gungor B."/>
            <person name="Hartog M."/>
            <person name="Hontelez J."/>
            <person name="Verver J."/>
            <person name="Yang W.-C."/>
            <person name="Schijlen E."/>
            <person name="Repin R."/>
            <person name="Schilthuizen M."/>
            <person name="Schranz E."/>
            <person name="Heidstra R."/>
            <person name="Miyata K."/>
            <person name="Fedorova E."/>
            <person name="Kohlen W."/>
            <person name="Bisseling T."/>
            <person name="Smit S."/>
            <person name="Geurts R."/>
        </authorList>
    </citation>
    <scope>NUCLEOTIDE SEQUENCE [LARGE SCALE GENOMIC DNA]</scope>
    <source>
        <strain evidence="2">cv. WU1-14</strain>
    </source>
</reference>
<feature type="non-terminal residue" evidence="1">
    <location>
        <position position="65"/>
    </location>
</feature>